<dbReference type="InterPro" id="IPR013320">
    <property type="entry name" value="ConA-like_dom_sf"/>
</dbReference>
<evidence type="ECO:0000256" key="1">
    <source>
        <dbReference type="PROSITE-ProRule" id="PRU00122"/>
    </source>
</evidence>
<evidence type="ECO:0000313" key="5">
    <source>
        <dbReference type="WBParaSite" id="HPBE_0000879701-mRNA-1"/>
    </source>
</evidence>
<comment type="caution">
    <text evidence="1">Lacks conserved residue(s) required for the propagation of feature annotation.</text>
</comment>
<dbReference type="Proteomes" id="UP000050761">
    <property type="component" value="Unassembled WGS sequence"/>
</dbReference>
<accession>A0A3P8C0V6</accession>
<dbReference type="SUPFAM" id="SSF49899">
    <property type="entry name" value="Concanavalin A-like lectins/glucanases"/>
    <property type="match status" value="1"/>
</dbReference>
<name>A0A183FMY3_HELPZ</name>
<dbReference type="GO" id="GO:0016020">
    <property type="term" value="C:membrane"/>
    <property type="evidence" value="ECO:0007669"/>
    <property type="project" value="UniProtKB-SubCell"/>
</dbReference>
<dbReference type="Pfam" id="PF00054">
    <property type="entry name" value="Laminin_G_1"/>
    <property type="match status" value="1"/>
</dbReference>
<dbReference type="OrthoDB" id="10055367at2759"/>
<evidence type="ECO:0000313" key="4">
    <source>
        <dbReference type="Proteomes" id="UP000050761"/>
    </source>
</evidence>
<dbReference type="InterPro" id="IPR050372">
    <property type="entry name" value="Neurexin-related_CASP"/>
</dbReference>
<accession>A0A183FMY3</accession>
<dbReference type="Gene3D" id="2.60.120.200">
    <property type="match status" value="1"/>
</dbReference>
<dbReference type="SMART" id="SM00282">
    <property type="entry name" value="LamG"/>
    <property type="match status" value="1"/>
</dbReference>
<dbReference type="AlphaFoldDB" id="A0A183FMY3"/>
<dbReference type="EMBL" id="UZAH01026255">
    <property type="protein sequence ID" value="VDO77842.1"/>
    <property type="molecule type" value="Genomic_DNA"/>
</dbReference>
<reference evidence="5" key="2">
    <citation type="submission" date="2019-09" db="UniProtKB">
        <authorList>
            <consortium name="WormBaseParasite"/>
        </authorList>
    </citation>
    <scope>IDENTIFICATION</scope>
</reference>
<proteinExistence type="predicted"/>
<dbReference type="PANTHER" id="PTHR15036:SF85">
    <property type="entry name" value="SP2353, ISOFORM A"/>
    <property type="match status" value="1"/>
</dbReference>
<gene>
    <name evidence="3" type="ORF">HPBE_LOCUS8798</name>
</gene>
<evidence type="ECO:0000259" key="2">
    <source>
        <dbReference type="PROSITE" id="PS50025"/>
    </source>
</evidence>
<dbReference type="CDD" id="cd00110">
    <property type="entry name" value="LamG"/>
    <property type="match status" value="1"/>
</dbReference>
<dbReference type="PROSITE" id="PS50025">
    <property type="entry name" value="LAM_G_DOMAIN"/>
    <property type="match status" value="1"/>
</dbReference>
<keyword evidence="4" id="KW-1185">Reference proteome</keyword>
<feature type="domain" description="Laminin G" evidence="2">
    <location>
        <begin position="1"/>
        <end position="114"/>
    </location>
</feature>
<organism evidence="4 5">
    <name type="scientific">Heligmosomoides polygyrus</name>
    <name type="common">Parasitic roundworm</name>
    <dbReference type="NCBI Taxonomy" id="6339"/>
    <lineage>
        <taxon>Eukaryota</taxon>
        <taxon>Metazoa</taxon>
        <taxon>Ecdysozoa</taxon>
        <taxon>Nematoda</taxon>
        <taxon>Chromadorea</taxon>
        <taxon>Rhabditida</taxon>
        <taxon>Rhabditina</taxon>
        <taxon>Rhabditomorpha</taxon>
        <taxon>Strongyloidea</taxon>
        <taxon>Heligmosomidae</taxon>
        <taxon>Heligmosomoides</taxon>
    </lineage>
</organism>
<protein>
    <submittedName>
        <fullName evidence="5">LAM_G_DOMAIN domain-containing protein</fullName>
    </submittedName>
</protein>
<reference evidence="3 4" key="1">
    <citation type="submission" date="2018-11" db="EMBL/GenBank/DDBJ databases">
        <authorList>
            <consortium name="Pathogen Informatics"/>
        </authorList>
    </citation>
    <scope>NUCLEOTIDE SEQUENCE [LARGE SCALE GENOMIC DNA]</scope>
</reference>
<sequence>MIEVKYELGGGAAHMVSEERVDDDKEHHVRLERQGRRGVLRIDNQMEQRGLSSGILAMLNADGNIFIGGVPDVYRDTGGMHSKNFIGCVADVALNGELLDLMGTAIDGKNVRPCDEWIAPRKWLKSRRYKIGY</sequence>
<dbReference type="WBParaSite" id="HPBE_0000879701-mRNA-1">
    <property type="protein sequence ID" value="HPBE_0000879701-mRNA-1"/>
    <property type="gene ID" value="HPBE_0000879701"/>
</dbReference>
<dbReference type="PANTHER" id="PTHR15036">
    <property type="entry name" value="PIKACHURIN-LIKE PROTEIN"/>
    <property type="match status" value="1"/>
</dbReference>
<evidence type="ECO:0000313" key="3">
    <source>
        <dbReference type="EMBL" id="VDO77842.1"/>
    </source>
</evidence>
<dbReference type="InterPro" id="IPR001791">
    <property type="entry name" value="Laminin_G"/>
</dbReference>